<keyword evidence="7" id="KW-0804">Transcription</keyword>
<dbReference type="InterPro" id="IPR015421">
    <property type="entry name" value="PyrdxlP-dep_Trfase_major"/>
</dbReference>
<proteinExistence type="inferred from homology"/>
<dbReference type="GO" id="GO:0003677">
    <property type="term" value="F:DNA binding"/>
    <property type="evidence" value="ECO:0007669"/>
    <property type="project" value="UniProtKB-KW"/>
</dbReference>
<dbReference type="AlphaFoldDB" id="A0A7Z2ZP26"/>
<dbReference type="InterPro" id="IPR004839">
    <property type="entry name" value="Aminotransferase_I/II_large"/>
</dbReference>
<keyword evidence="9" id="KW-0808">Transferase</keyword>
<evidence type="ECO:0000313" key="10">
    <source>
        <dbReference type="Proteomes" id="UP000502248"/>
    </source>
</evidence>
<dbReference type="CDD" id="cd00609">
    <property type="entry name" value="AAT_like"/>
    <property type="match status" value="1"/>
</dbReference>
<dbReference type="InterPro" id="IPR036388">
    <property type="entry name" value="WH-like_DNA-bd_sf"/>
</dbReference>
<dbReference type="Pfam" id="PF00155">
    <property type="entry name" value="Aminotran_1_2"/>
    <property type="match status" value="1"/>
</dbReference>
<evidence type="ECO:0000313" key="9">
    <source>
        <dbReference type="EMBL" id="QJD85612.1"/>
    </source>
</evidence>
<dbReference type="InterPro" id="IPR051446">
    <property type="entry name" value="HTH_trans_reg/aminotransferase"/>
</dbReference>
<comment type="cofactor">
    <cofactor evidence="1">
        <name>pyridoxal 5'-phosphate</name>
        <dbReference type="ChEBI" id="CHEBI:597326"/>
    </cofactor>
</comment>
<keyword evidence="10" id="KW-1185">Reference proteome</keyword>
<evidence type="ECO:0000256" key="2">
    <source>
        <dbReference type="ARBA" id="ARBA00005384"/>
    </source>
</evidence>
<protein>
    <submittedName>
        <fullName evidence="9">PLP-dependent aminotransferase family protein</fullName>
    </submittedName>
</protein>
<dbReference type="GO" id="GO:0030170">
    <property type="term" value="F:pyridoxal phosphate binding"/>
    <property type="evidence" value="ECO:0007669"/>
    <property type="project" value="InterPro"/>
</dbReference>
<evidence type="ECO:0000259" key="8">
    <source>
        <dbReference type="PROSITE" id="PS50949"/>
    </source>
</evidence>
<dbReference type="PANTHER" id="PTHR46577">
    <property type="entry name" value="HTH-TYPE TRANSCRIPTIONAL REGULATORY PROTEIN GABR"/>
    <property type="match status" value="1"/>
</dbReference>
<dbReference type="SMART" id="SM00345">
    <property type="entry name" value="HTH_GNTR"/>
    <property type="match status" value="1"/>
</dbReference>
<accession>A0A7Z2ZP26</accession>
<dbReference type="EMBL" id="CP051680">
    <property type="protein sequence ID" value="QJD85612.1"/>
    <property type="molecule type" value="Genomic_DNA"/>
</dbReference>
<organism evidence="9 10">
    <name type="scientific">Cohnella herbarum</name>
    <dbReference type="NCBI Taxonomy" id="2728023"/>
    <lineage>
        <taxon>Bacteria</taxon>
        <taxon>Bacillati</taxon>
        <taxon>Bacillota</taxon>
        <taxon>Bacilli</taxon>
        <taxon>Bacillales</taxon>
        <taxon>Paenibacillaceae</taxon>
        <taxon>Cohnella</taxon>
    </lineage>
</organism>
<dbReference type="GO" id="GO:0003700">
    <property type="term" value="F:DNA-binding transcription factor activity"/>
    <property type="evidence" value="ECO:0007669"/>
    <property type="project" value="InterPro"/>
</dbReference>
<keyword evidence="5" id="KW-0805">Transcription regulation</keyword>
<dbReference type="Gene3D" id="3.40.640.10">
    <property type="entry name" value="Type I PLP-dependent aspartate aminotransferase-like (Major domain)"/>
    <property type="match status" value="1"/>
</dbReference>
<keyword evidence="6" id="KW-0238">DNA-binding</keyword>
<name>A0A7Z2ZP26_9BACL</name>
<evidence type="ECO:0000256" key="3">
    <source>
        <dbReference type="ARBA" id="ARBA00022576"/>
    </source>
</evidence>
<dbReference type="SUPFAM" id="SSF46785">
    <property type="entry name" value="Winged helix' DNA-binding domain"/>
    <property type="match status" value="1"/>
</dbReference>
<dbReference type="GO" id="GO:0008483">
    <property type="term" value="F:transaminase activity"/>
    <property type="evidence" value="ECO:0007669"/>
    <property type="project" value="UniProtKB-KW"/>
</dbReference>
<dbReference type="InterPro" id="IPR036390">
    <property type="entry name" value="WH_DNA-bd_sf"/>
</dbReference>
<dbReference type="SUPFAM" id="SSF53383">
    <property type="entry name" value="PLP-dependent transferases"/>
    <property type="match status" value="1"/>
</dbReference>
<dbReference type="PANTHER" id="PTHR46577:SF1">
    <property type="entry name" value="HTH-TYPE TRANSCRIPTIONAL REGULATORY PROTEIN GABR"/>
    <property type="match status" value="1"/>
</dbReference>
<comment type="similarity">
    <text evidence="2">In the C-terminal section; belongs to the class-I pyridoxal-phosphate-dependent aminotransferase family.</text>
</comment>
<dbReference type="Proteomes" id="UP000502248">
    <property type="component" value="Chromosome"/>
</dbReference>
<keyword evidence="4" id="KW-0663">Pyridoxal phosphate</keyword>
<feature type="domain" description="HTH gntR-type" evidence="8">
    <location>
        <begin position="13"/>
        <end position="81"/>
    </location>
</feature>
<dbReference type="CDD" id="cd07377">
    <property type="entry name" value="WHTH_GntR"/>
    <property type="match status" value="1"/>
</dbReference>
<dbReference type="KEGG" id="cheb:HH215_22125"/>
<dbReference type="InterPro" id="IPR000524">
    <property type="entry name" value="Tscrpt_reg_HTH_GntR"/>
</dbReference>
<sequence length="476" mass="54124">MIYTPDLHASSKLPVYVALYEAIKRDIISGKLSPNDRLPSIRALAMNLSISTTPVETAYQQLISEGFVESRPRRGFYVAHLPDSYGKLTLQGRQFEDIGLTTSGMADPAYSYDFHMSKNDFSCFPVSIWRRLLNHTLREEYEELLYYGDPQGEAGLRKELAAYLYRFRGVVCSQEQIVIGAEQHLLMNYLAAMMRNLSQGIAVENPCYPLIPSTFQAQGYELFHVTEADKGISISRLQCTPARIVAVSPSHQFPGGRVMPFNERLELLEWAKESQAYILEDDYGGELRYHGQPVPALQGLDSTANVIYIGGFSQILAPDLCIHYMVLPEVLLEPFHDTRRRLMFELSSSRVYQRTLQRFMEQGYFEKHVRKVRNLYRKKNRKLAEALEARFRGIGEVINAEAGLHLVLKLHSSTSEQEMVDAVKPYGIRVASGTPFYAGGNPPSEQRKFIIGFGGIKSERIEEGVSRLRELWNPYL</sequence>
<evidence type="ECO:0000256" key="5">
    <source>
        <dbReference type="ARBA" id="ARBA00023015"/>
    </source>
</evidence>
<evidence type="ECO:0000256" key="1">
    <source>
        <dbReference type="ARBA" id="ARBA00001933"/>
    </source>
</evidence>
<evidence type="ECO:0000256" key="7">
    <source>
        <dbReference type="ARBA" id="ARBA00023163"/>
    </source>
</evidence>
<dbReference type="InterPro" id="IPR015424">
    <property type="entry name" value="PyrdxlP-dep_Trfase"/>
</dbReference>
<gene>
    <name evidence="9" type="ORF">HH215_22125</name>
</gene>
<keyword evidence="3 9" id="KW-0032">Aminotransferase</keyword>
<dbReference type="RefSeq" id="WP_169281872.1">
    <property type="nucleotide sequence ID" value="NZ_CP051680.1"/>
</dbReference>
<dbReference type="Pfam" id="PF00392">
    <property type="entry name" value="GntR"/>
    <property type="match status" value="1"/>
</dbReference>
<dbReference type="PROSITE" id="PS50949">
    <property type="entry name" value="HTH_GNTR"/>
    <property type="match status" value="1"/>
</dbReference>
<evidence type="ECO:0000256" key="4">
    <source>
        <dbReference type="ARBA" id="ARBA00022898"/>
    </source>
</evidence>
<evidence type="ECO:0000256" key="6">
    <source>
        <dbReference type="ARBA" id="ARBA00023125"/>
    </source>
</evidence>
<reference evidence="9 10" key="1">
    <citation type="submission" date="2020-04" db="EMBL/GenBank/DDBJ databases">
        <title>Genome sequencing of novel species.</title>
        <authorList>
            <person name="Heo J."/>
            <person name="Kim S.-J."/>
            <person name="Kim J.-S."/>
            <person name="Hong S.-B."/>
            <person name="Kwon S.-W."/>
        </authorList>
    </citation>
    <scope>NUCLEOTIDE SEQUENCE [LARGE SCALE GENOMIC DNA]</scope>
    <source>
        <strain evidence="9 10">MFER-1</strain>
    </source>
</reference>
<dbReference type="Gene3D" id="1.10.10.10">
    <property type="entry name" value="Winged helix-like DNA-binding domain superfamily/Winged helix DNA-binding domain"/>
    <property type="match status" value="1"/>
</dbReference>